<dbReference type="Proteomes" id="UP001150062">
    <property type="component" value="Unassembled WGS sequence"/>
</dbReference>
<dbReference type="CDD" id="cd00155">
    <property type="entry name" value="RasGEF"/>
    <property type="match status" value="1"/>
</dbReference>
<feature type="domain" description="N-terminal Ras-GEF" evidence="6">
    <location>
        <begin position="528"/>
        <end position="654"/>
    </location>
</feature>
<dbReference type="PANTHER" id="PTHR23113">
    <property type="entry name" value="GUANINE NUCLEOTIDE EXCHANGE FACTOR"/>
    <property type="match status" value="1"/>
</dbReference>
<dbReference type="Pfam" id="PF00617">
    <property type="entry name" value="RasGEF"/>
    <property type="match status" value="1"/>
</dbReference>
<evidence type="ECO:0000256" key="1">
    <source>
        <dbReference type="ARBA" id="ARBA00022658"/>
    </source>
</evidence>
<evidence type="ECO:0000259" key="6">
    <source>
        <dbReference type="PROSITE" id="PS50212"/>
    </source>
</evidence>
<dbReference type="PANTHER" id="PTHR23113:SF366">
    <property type="entry name" value="RAS GUANINE NUCLEOTIDE EXCHANGE FACTOR R"/>
    <property type="match status" value="1"/>
</dbReference>
<keyword evidence="1 2" id="KW-0344">Guanine-nucleotide releasing factor</keyword>
<dbReference type="InterPro" id="IPR001895">
    <property type="entry name" value="RASGEF_cat_dom"/>
</dbReference>
<accession>A0ABQ8Z181</accession>
<dbReference type="SMART" id="SM00147">
    <property type="entry name" value="RasGEF"/>
    <property type="match status" value="1"/>
</dbReference>
<gene>
    <name evidence="8" type="ORF">M0813_15465</name>
</gene>
<proteinExistence type="predicted"/>
<evidence type="ECO:0000256" key="2">
    <source>
        <dbReference type="PROSITE-ProRule" id="PRU00168"/>
    </source>
</evidence>
<feature type="domain" description="CAP-Gly" evidence="7">
    <location>
        <begin position="32"/>
        <end position="65"/>
    </location>
</feature>
<dbReference type="CDD" id="cd06224">
    <property type="entry name" value="REM"/>
    <property type="match status" value="1"/>
</dbReference>
<evidence type="ECO:0000256" key="4">
    <source>
        <dbReference type="SAM" id="MobiDB-lite"/>
    </source>
</evidence>
<feature type="compositionally biased region" description="Basic and acidic residues" evidence="4">
    <location>
        <begin position="82"/>
        <end position="92"/>
    </location>
</feature>
<evidence type="ECO:0000313" key="8">
    <source>
        <dbReference type="EMBL" id="KAJ6250653.1"/>
    </source>
</evidence>
<dbReference type="Gene3D" id="1.10.840.10">
    <property type="entry name" value="Ras guanine-nucleotide exchange factors catalytic domain"/>
    <property type="match status" value="1"/>
</dbReference>
<dbReference type="SMART" id="SM01052">
    <property type="entry name" value="CAP_GLY"/>
    <property type="match status" value="1"/>
</dbReference>
<dbReference type="EMBL" id="JAOAOG010000073">
    <property type="protein sequence ID" value="KAJ6250653.1"/>
    <property type="molecule type" value="Genomic_DNA"/>
</dbReference>
<comment type="caution">
    <text evidence="8">The sequence shown here is derived from an EMBL/GenBank/DDBJ whole genome shotgun (WGS) entry which is preliminary data.</text>
</comment>
<dbReference type="PROSITE" id="PS50212">
    <property type="entry name" value="RASGEF_NTER"/>
    <property type="match status" value="1"/>
</dbReference>
<evidence type="ECO:0000259" key="5">
    <source>
        <dbReference type="PROSITE" id="PS50009"/>
    </source>
</evidence>
<dbReference type="InterPro" id="IPR036964">
    <property type="entry name" value="RASGEF_cat_dom_sf"/>
</dbReference>
<sequence>MSFSVGDTIEFRGEIAQVKYLDKPVFDLTETWVGLETASKKGKGNGTFFGVKYFECKPQKGRFIKLTQLIDLGAKVLTEKEIEKEKQKEKQKQKQKNKNKKKKKTKKKDDKSFENDSNPEHELAIISQMKDESLGRHLYQHNIFLKDLNRERKELLSQIEKLENHIKKQTNNKKSDQKKTKSEKFLQKENKRSEFDLLQFQYNQITLQNEQLLKNNEFLQQELEKIDQKDEQEIKKVVKKIQKENKIKEVSQKQAQNIETRVTNLRKEKNSIEIDLKFAKTSGERLIQKLNNKIIRREGLLKKMEQQRRNMLKEFRSAKLLKRENIEEFEKKVEVLTKELEKSKSKLRELEKNQGFDKREIATGSNRKETWIAKLMKRNPHILELRERTRPLTNAISYSRLQRKEKTEKPNFLNQKLVLQMIMQFFETEGKTNIRKYIEKKFGLTYQGELLEKDLLYTIIRFSLKDIEQLTKYSLDSSQNIDDSLENDEYILPPEDVSIWNEPEDNENSIRFNQDLLKQMGKMAKRHLLETIVCANNNKLIERLTSIVATDNQFIKAFLMTYQSFMKPEYLLLKLFQRFHVPPCQKNENHSIYKKQKKKIQNNVITVLTTWLENNIEELTPKLQRRIESFIKSIIISENIKGTKNILDLLKNTKKKTKKHIKISVDKLPPPRIPKNILLPSFQLRDLDEIEFARQLCLYNFDIFLKIQPSELVSQAWSKEKFKHKAPNVLKFIDKFNHLVSYFNHLILDGKRVRDRVKAFVKIIKIGEICFSFNNFDSAMAMWASLNNAAIDRLKFTKEEVPKNSLKSFKEMAGVLDSKSNYGNLRDRYNNIKGSCIPYLGMYLTDLTFISDGTPDKIDGMVNWSKRKMLFRTIDEIQQFQKIAYNFQKIDQVHLLFDRLTKGNDDQNYKTSLSLEPRRANKGDIDY</sequence>
<organism evidence="8 9">
    <name type="scientific">Anaeramoeba flamelloides</name>
    <dbReference type="NCBI Taxonomy" id="1746091"/>
    <lineage>
        <taxon>Eukaryota</taxon>
        <taxon>Metamonada</taxon>
        <taxon>Anaeramoebidae</taxon>
        <taxon>Anaeramoeba</taxon>
    </lineage>
</organism>
<dbReference type="InterPro" id="IPR000938">
    <property type="entry name" value="CAP-Gly_domain"/>
</dbReference>
<protein>
    <submittedName>
        <fullName evidence="8">Guanine nucleotide exchange factor</fullName>
    </submittedName>
</protein>
<dbReference type="InterPro" id="IPR023578">
    <property type="entry name" value="Ras_GEF_dom_sf"/>
</dbReference>
<dbReference type="InterPro" id="IPR036859">
    <property type="entry name" value="CAP-Gly_dom_sf"/>
</dbReference>
<dbReference type="PROSITE" id="PS50009">
    <property type="entry name" value="RASGEF_CAT"/>
    <property type="match status" value="1"/>
</dbReference>
<feature type="compositionally biased region" description="Basic and acidic residues" evidence="4">
    <location>
        <begin position="107"/>
        <end position="121"/>
    </location>
</feature>
<feature type="domain" description="Ras-GEF" evidence="5">
    <location>
        <begin position="688"/>
        <end position="918"/>
    </location>
</feature>
<evidence type="ECO:0000256" key="3">
    <source>
        <dbReference type="SAM" id="Coils"/>
    </source>
</evidence>
<dbReference type="PROSITE" id="PS50245">
    <property type="entry name" value="CAP_GLY_2"/>
    <property type="match status" value="1"/>
</dbReference>
<keyword evidence="9" id="KW-1185">Reference proteome</keyword>
<dbReference type="SUPFAM" id="SSF48366">
    <property type="entry name" value="Ras GEF"/>
    <property type="match status" value="1"/>
</dbReference>
<feature type="compositionally biased region" description="Basic residues" evidence="4">
    <location>
        <begin position="93"/>
        <end position="106"/>
    </location>
</feature>
<feature type="coiled-coil region" evidence="3">
    <location>
        <begin position="145"/>
        <end position="353"/>
    </location>
</feature>
<dbReference type="SMART" id="SM00229">
    <property type="entry name" value="RasGEFN"/>
    <property type="match status" value="1"/>
</dbReference>
<dbReference type="InterPro" id="IPR000651">
    <property type="entry name" value="Ras-like_Gua-exchang_fac_N"/>
</dbReference>
<dbReference type="Gene3D" id="1.20.870.10">
    <property type="entry name" value="Son of sevenless (SoS) protein Chain: S domain 1"/>
    <property type="match status" value="1"/>
</dbReference>
<dbReference type="Pfam" id="PF00618">
    <property type="entry name" value="RasGEF_N"/>
    <property type="match status" value="1"/>
</dbReference>
<reference evidence="8" key="1">
    <citation type="submission" date="2022-08" db="EMBL/GenBank/DDBJ databases">
        <title>Novel sulfate-reducing endosymbionts in the free-living metamonad Anaeramoeba.</title>
        <authorList>
            <person name="Jerlstrom-Hultqvist J."/>
            <person name="Cepicka I."/>
            <person name="Gallot-Lavallee L."/>
            <person name="Salas-Leiva D."/>
            <person name="Curtis B.A."/>
            <person name="Zahonova K."/>
            <person name="Pipaliya S."/>
            <person name="Dacks J."/>
            <person name="Roger A.J."/>
        </authorList>
    </citation>
    <scope>NUCLEOTIDE SEQUENCE</scope>
    <source>
        <strain evidence="8">Schooner1</strain>
    </source>
</reference>
<name>A0ABQ8Z181_9EUKA</name>
<dbReference type="Pfam" id="PF01302">
    <property type="entry name" value="CAP_GLY"/>
    <property type="match status" value="1"/>
</dbReference>
<evidence type="ECO:0000313" key="9">
    <source>
        <dbReference type="Proteomes" id="UP001150062"/>
    </source>
</evidence>
<keyword evidence="3" id="KW-0175">Coiled coil</keyword>
<dbReference type="SUPFAM" id="SSF74924">
    <property type="entry name" value="Cap-Gly domain"/>
    <property type="match status" value="1"/>
</dbReference>
<dbReference type="Gene3D" id="2.30.30.190">
    <property type="entry name" value="CAP Gly-rich-like domain"/>
    <property type="match status" value="1"/>
</dbReference>
<dbReference type="InterPro" id="IPR008937">
    <property type="entry name" value="Ras-like_GEF"/>
</dbReference>
<evidence type="ECO:0000259" key="7">
    <source>
        <dbReference type="PROSITE" id="PS50245"/>
    </source>
</evidence>
<feature type="region of interest" description="Disordered" evidence="4">
    <location>
        <begin position="82"/>
        <end position="121"/>
    </location>
</feature>